<organism>
    <name type="scientific">Solenopsis invicta</name>
    <name type="common">Red imported fire ant</name>
    <name type="synonym">Solenopsis wagneri</name>
    <dbReference type="NCBI Taxonomy" id="13686"/>
    <lineage>
        <taxon>Eukaryota</taxon>
        <taxon>Metazoa</taxon>
        <taxon>Ecdysozoa</taxon>
        <taxon>Arthropoda</taxon>
        <taxon>Hexapoda</taxon>
        <taxon>Insecta</taxon>
        <taxon>Pterygota</taxon>
        <taxon>Neoptera</taxon>
        <taxon>Endopterygota</taxon>
        <taxon>Hymenoptera</taxon>
        <taxon>Apocrita</taxon>
        <taxon>Aculeata</taxon>
        <taxon>Formicoidea</taxon>
        <taxon>Formicidae</taxon>
        <taxon>Myrmicinae</taxon>
        <taxon>Solenopsis</taxon>
    </lineage>
</organism>
<evidence type="ECO:0000313" key="1">
    <source>
        <dbReference type="EMBL" id="EFZ20641.1"/>
    </source>
</evidence>
<name>E9IFL2_SOLIN</name>
<protein>
    <submittedName>
        <fullName evidence="1">Uncharacterized protein</fullName>
    </submittedName>
</protein>
<reference evidence="1" key="1">
    <citation type="journal article" date="2011" name="Proc. Natl. Acad. Sci. U.S.A.">
        <title>The genome of the fire ant Solenopsis invicta.</title>
        <authorList>
            <person name="Wurm Y."/>
            <person name="Wang J."/>
            <person name="Riba-Grognuz O."/>
            <person name="Corona M."/>
            <person name="Nygaard S."/>
            <person name="Hunt B.G."/>
            <person name="Ingram K.K."/>
            <person name="Falquet L."/>
            <person name="Nipitwattanaphon M."/>
            <person name="Gotzek D."/>
            <person name="Dijkstra M.B."/>
            <person name="Oettler J."/>
            <person name="Comtesse F."/>
            <person name="Shih C.J."/>
            <person name="Wu W.J."/>
            <person name="Yang C.C."/>
            <person name="Thomas J."/>
            <person name="Beaudoing E."/>
            <person name="Pradervand S."/>
            <person name="Flegel V."/>
            <person name="Cook E.D."/>
            <person name="Fabbretti R."/>
            <person name="Stockinger H."/>
            <person name="Long L."/>
            <person name="Farmerie W.G."/>
            <person name="Oakey J."/>
            <person name="Boomsma J.J."/>
            <person name="Pamilo P."/>
            <person name="Yi S.V."/>
            <person name="Heinze J."/>
            <person name="Goodisman M.A."/>
            <person name="Farinelli L."/>
            <person name="Harshman K."/>
            <person name="Hulo N."/>
            <person name="Cerutti L."/>
            <person name="Xenarios I."/>
            <person name="Shoemaker D."/>
            <person name="Keller L."/>
        </authorList>
    </citation>
    <scope>NUCLEOTIDE SEQUENCE [LARGE SCALE GENOMIC DNA]</scope>
</reference>
<proteinExistence type="predicted"/>
<feature type="non-terminal residue" evidence="1">
    <location>
        <position position="1"/>
    </location>
</feature>
<dbReference type="AlphaFoldDB" id="E9IFL2"/>
<gene>
    <name evidence="1" type="ORF">SINV_15620</name>
</gene>
<dbReference type="EMBL" id="GL762856">
    <property type="protein sequence ID" value="EFZ20641.1"/>
    <property type="molecule type" value="Genomic_DNA"/>
</dbReference>
<feature type="non-terminal residue" evidence="1">
    <location>
        <position position="60"/>
    </location>
</feature>
<dbReference type="HOGENOM" id="CLU_2948647_0_0_1"/>
<sequence length="60" mass="6705">VNNPLGTQAGIHKLEAVYFSLPCIPPEFQSKLENIILSLLFCDSDRVEFGNRTAFLPLLN</sequence>
<accession>E9IFL2</accession>